<evidence type="ECO:0000259" key="1">
    <source>
        <dbReference type="PROSITE" id="PS50280"/>
    </source>
</evidence>
<feature type="domain" description="SET" evidence="1">
    <location>
        <begin position="48"/>
        <end position="169"/>
    </location>
</feature>
<dbReference type="STRING" id="71717.A0A4Y7TYW6"/>
<dbReference type="Gene3D" id="2.170.270.10">
    <property type="entry name" value="SET domain"/>
    <property type="match status" value="1"/>
</dbReference>
<dbReference type="EMBL" id="QPFP01000002">
    <property type="protein sequence ID" value="TEB39356.1"/>
    <property type="molecule type" value="Genomic_DNA"/>
</dbReference>
<dbReference type="InterPro" id="IPR001214">
    <property type="entry name" value="SET_dom"/>
</dbReference>
<proteinExistence type="predicted"/>
<organism evidence="2 3">
    <name type="scientific">Coprinellus micaceus</name>
    <name type="common">Glistening ink-cap mushroom</name>
    <name type="synonym">Coprinus micaceus</name>
    <dbReference type="NCBI Taxonomy" id="71717"/>
    <lineage>
        <taxon>Eukaryota</taxon>
        <taxon>Fungi</taxon>
        <taxon>Dikarya</taxon>
        <taxon>Basidiomycota</taxon>
        <taxon>Agaricomycotina</taxon>
        <taxon>Agaricomycetes</taxon>
        <taxon>Agaricomycetidae</taxon>
        <taxon>Agaricales</taxon>
        <taxon>Agaricineae</taxon>
        <taxon>Psathyrellaceae</taxon>
        <taxon>Coprinellus</taxon>
    </lineage>
</organism>
<feature type="non-terminal residue" evidence="2">
    <location>
        <position position="179"/>
    </location>
</feature>
<name>A0A4Y7TYW6_COPMI</name>
<protein>
    <submittedName>
        <fullName evidence="2">SET domain protein</fullName>
    </submittedName>
</protein>
<dbReference type="Proteomes" id="UP000298030">
    <property type="component" value="Unassembled WGS sequence"/>
</dbReference>
<accession>A0A4Y7TYW6</accession>
<dbReference type="PROSITE" id="PS50280">
    <property type="entry name" value="SET"/>
    <property type="match status" value="1"/>
</dbReference>
<dbReference type="OrthoDB" id="5792673at2759"/>
<keyword evidence="3" id="KW-1185">Reference proteome</keyword>
<dbReference type="Pfam" id="PF00856">
    <property type="entry name" value="SET"/>
    <property type="match status" value="1"/>
</dbReference>
<dbReference type="AlphaFoldDB" id="A0A4Y7TYW6"/>
<dbReference type="SMART" id="SM00317">
    <property type="entry name" value="SET"/>
    <property type="match status" value="1"/>
</dbReference>
<gene>
    <name evidence="2" type="ORF">FA13DRAFT_1656696</name>
</gene>
<evidence type="ECO:0000313" key="3">
    <source>
        <dbReference type="Proteomes" id="UP000298030"/>
    </source>
</evidence>
<reference evidence="2 3" key="1">
    <citation type="journal article" date="2019" name="Nat. Ecol. Evol.">
        <title>Megaphylogeny resolves global patterns of mushroom evolution.</title>
        <authorList>
            <person name="Varga T."/>
            <person name="Krizsan K."/>
            <person name="Foldi C."/>
            <person name="Dima B."/>
            <person name="Sanchez-Garcia M."/>
            <person name="Sanchez-Ramirez S."/>
            <person name="Szollosi G.J."/>
            <person name="Szarkandi J.G."/>
            <person name="Papp V."/>
            <person name="Albert L."/>
            <person name="Andreopoulos W."/>
            <person name="Angelini C."/>
            <person name="Antonin V."/>
            <person name="Barry K.W."/>
            <person name="Bougher N.L."/>
            <person name="Buchanan P."/>
            <person name="Buyck B."/>
            <person name="Bense V."/>
            <person name="Catcheside P."/>
            <person name="Chovatia M."/>
            <person name="Cooper J."/>
            <person name="Damon W."/>
            <person name="Desjardin D."/>
            <person name="Finy P."/>
            <person name="Geml J."/>
            <person name="Haridas S."/>
            <person name="Hughes K."/>
            <person name="Justo A."/>
            <person name="Karasinski D."/>
            <person name="Kautmanova I."/>
            <person name="Kiss B."/>
            <person name="Kocsube S."/>
            <person name="Kotiranta H."/>
            <person name="LaButti K.M."/>
            <person name="Lechner B.E."/>
            <person name="Liimatainen K."/>
            <person name="Lipzen A."/>
            <person name="Lukacs Z."/>
            <person name="Mihaltcheva S."/>
            <person name="Morgado L.N."/>
            <person name="Niskanen T."/>
            <person name="Noordeloos M.E."/>
            <person name="Ohm R.A."/>
            <person name="Ortiz-Santana B."/>
            <person name="Ovrebo C."/>
            <person name="Racz N."/>
            <person name="Riley R."/>
            <person name="Savchenko A."/>
            <person name="Shiryaev A."/>
            <person name="Soop K."/>
            <person name="Spirin V."/>
            <person name="Szebenyi C."/>
            <person name="Tomsovsky M."/>
            <person name="Tulloss R.E."/>
            <person name="Uehling J."/>
            <person name="Grigoriev I.V."/>
            <person name="Vagvolgyi C."/>
            <person name="Papp T."/>
            <person name="Martin F.M."/>
            <person name="Miettinen O."/>
            <person name="Hibbett D.S."/>
            <person name="Nagy L.G."/>
        </authorList>
    </citation>
    <scope>NUCLEOTIDE SEQUENCE [LARGE SCALE GENOMIC DNA]</scope>
    <source>
        <strain evidence="2 3">FP101781</strain>
    </source>
</reference>
<dbReference type="SUPFAM" id="SSF82199">
    <property type="entry name" value="SET domain"/>
    <property type="match status" value="1"/>
</dbReference>
<sequence>MSHSKVSNWPGALRYSNRPIYHASVNKEVRHFLQSGPTGAKETDNTPCKVYIRKIADSAHPAHGQCGLFAGKRIPPNAFILDYIGEVHCEDRPESDYDLSLHRFPDGLSVGIDASRVGNEARFTNDYRGVQKKPNAFFTDYRTQSGELRMCIKSRGEIKKGEEILISYGKSWWSNREDE</sequence>
<dbReference type="InterPro" id="IPR046341">
    <property type="entry name" value="SET_dom_sf"/>
</dbReference>
<comment type="caution">
    <text evidence="2">The sequence shown here is derived from an EMBL/GenBank/DDBJ whole genome shotgun (WGS) entry which is preliminary data.</text>
</comment>
<evidence type="ECO:0000313" key="2">
    <source>
        <dbReference type="EMBL" id="TEB39356.1"/>
    </source>
</evidence>